<name>A0A3M7PIK7_BRAPC</name>
<reference evidence="1 2" key="1">
    <citation type="journal article" date="2018" name="Sci. Rep.">
        <title>Genomic signatures of local adaptation to the degree of environmental predictability in rotifers.</title>
        <authorList>
            <person name="Franch-Gras L."/>
            <person name="Hahn C."/>
            <person name="Garcia-Roger E.M."/>
            <person name="Carmona M.J."/>
            <person name="Serra M."/>
            <person name="Gomez A."/>
        </authorList>
    </citation>
    <scope>NUCLEOTIDE SEQUENCE [LARGE SCALE GENOMIC DNA]</scope>
    <source>
        <strain evidence="1">HYR1</strain>
    </source>
</reference>
<keyword evidence="2" id="KW-1185">Reference proteome</keyword>
<evidence type="ECO:0000313" key="2">
    <source>
        <dbReference type="Proteomes" id="UP000276133"/>
    </source>
</evidence>
<proteinExistence type="predicted"/>
<gene>
    <name evidence="1" type="ORF">BpHYR1_045658</name>
</gene>
<dbReference type="EMBL" id="REGN01010472">
    <property type="protein sequence ID" value="RMZ98971.1"/>
    <property type="molecule type" value="Genomic_DNA"/>
</dbReference>
<dbReference type="Proteomes" id="UP000276133">
    <property type="component" value="Unassembled WGS sequence"/>
</dbReference>
<comment type="caution">
    <text evidence="1">The sequence shown here is derived from an EMBL/GenBank/DDBJ whole genome shotgun (WGS) entry which is preliminary data.</text>
</comment>
<sequence length="102" mass="11971">MSSCFCFGLCPFESIEYCLSDFLRKLIFVCLSDFGFEHTSQVPVINIGKGNEFTFSKHENKNYNLKLTYFSRFDHLTIYLSFVDFSIQQCVLILSRIHLFNI</sequence>
<organism evidence="1 2">
    <name type="scientific">Brachionus plicatilis</name>
    <name type="common">Marine rotifer</name>
    <name type="synonym">Brachionus muelleri</name>
    <dbReference type="NCBI Taxonomy" id="10195"/>
    <lineage>
        <taxon>Eukaryota</taxon>
        <taxon>Metazoa</taxon>
        <taxon>Spiralia</taxon>
        <taxon>Gnathifera</taxon>
        <taxon>Rotifera</taxon>
        <taxon>Eurotatoria</taxon>
        <taxon>Monogononta</taxon>
        <taxon>Pseudotrocha</taxon>
        <taxon>Ploima</taxon>
        <taxon>Brachionidae</taxon>
        <taxon>Brachionus</taxon>
    </lineage>
</organism>
<accession>A0A3M7PIK7</accession>
<evidence type="ECO:0000313" key="1">
    <source>
        <dbReference type="EMBL" id="RMZ98971.1"/>
    </source>
</evidence>
<dbReference type="AlphaFoldDB" id="A0A3M7PIK7"/>
<protein>
    <submittedName>
        <fullName evidence="1">Uncharacterized protein</fullName>
    </submittedName>
</protein>